<feature type="signal peptide" evidence="1">
    <location>
        <begin position="1"/>
        <end position="25"/>
    </location>
</feature>
<keyword evidence="1" id="KW-0732">Signal</keyword>
<dbReference type="KEGG" id="nja:NSJP_0705"/>
<dbReference type="AlphaFoldDB" id="A0A1W1I1L0"/>
<reference evidence="2 3" key="1">
    <citation type="submission" date="2017-03" db="EMBL/GenBank/DDBJ databases">
        <authorList>
            <person name="Afonso C.L."/>
            <person name="Miller P.J."/>
            <person name="Scott M.A."/>
            <person name="Spackman E."/>
            <person name="Goraichik I."/>
            <person name="Dimitrov K.M."/>
            <person name="Suarez D.L."/>
            <person name="Swayne D.E."/>
        </authorList>
    </citation>
    <scope>NUCLEOTIDE SEQUENCE [LARGE SCALE GENOMIC DNA]</scope>
    <source>
        <strain evidence="2">Genome sequencing of Nitrospira japonica strain NJ11</strain>
    </source>
</reference>
<evidence type="ECO:0000256" key="1">
    <source>
        <dbReference type="SAM" id="SignalP"/>
    </source>
</evidence>
<dbReference type="EMBL" id="LT828648">
    <property type="protein sequence ID" value="SLM46877.1"/>
    <property type="molecule type" value="Genomic_DNA"/>
</dbReference>
<dbReference type="STRING" id="1325564.NSJP_0705"/>
<gene>
    <name evidence="2" type="ORF">NSJP_0705</name>
</gene>
<sequence length="168" mass="19142">MKLERCGRYLALAVFSAATVMGAQAASAASTDVTGQGQPVLWLSDQKSTAWVEELMGQVLTYQTLADKQVIEGNYQPYLDQMIKVRNRYRAGDRRATYDGVNQFMTMLEVRMGGVDEHSAEALWNFCYRVTPDEYHARDRHVRAKGEAEVNKEEEFLRDMEERASLSF</sequence>
<accession>A0A1W1I1L0</accession>
<protein>
    <submittedName>
        <fullName evidence="2">Exported protein</fullName>
    </submittedName>
</protein>
<proteinExistence type="predicted"/>
<dbReference type="OrthoDB" id="9796549at2"/>
<dbReference type="RefSeq" id="WP_080885491.1">
    <property type="nucleotide sequence ID" value="NZ_LT828648.1"/>
</dbReference>
<evidence type="ECO:0000313" key="2">
    <source>
        <dbReference type="EMBL" id="SLM46877.1"/>
    </source>
</evidence>
<dbReference type="Proteomes" id="UP000192042">
    <property type="component" value="Chromosome I"/>
</dbReference>
<name>A0A1W1I1L0_9BACT</name>
<feature type="chain" id="PRO_5012009151" evidence="1">
    <location>
        <begin position="26"/>
        <end position="168"/>
    </location>
</feature>
<keyword evidence="3" id="KW-1185">Reference proteome</keyword>
<evidence type="ECO:0000313" key="3">
    <source>
        <dbReference type="Proteomes" id="UP000192042"/>
    </source>
</evidence>
<organism evidence="2 3">
    <name type="scientific">Nitrospira japonica</name>
    <dbReference type="NCBI Taxonomy" id="1325564"/>
    <lineage>
        <taxon>Bacteria</taxon>
        <taxon>Pseudomonadati</taxon>
        <taxon>Nitrospirota</taxon>
        <taxon>Nitrospiria</taxon>
        <taxon>Nitrospirales</taxon>
        <taxon>Nitrospiraceae</taxon>
        <taxon>Nitrospira</taxon>
    </lineage>
</organism>